<accession>A0ABR2DVV3</accession>
<evidence type="ECO:0000256" key="2">
    <source>
        <dbReference type="ARBA" id="ARBA00022741"/>
    </source>
</evidence>
<keyword evidence="3" id="KW-0611">Plant defense</keyword>
<protein>
    <submittedName>
        <fullName evidence="8">Uncharacterized protein</fullName>
    </submittedName>
</protein>
<evidence type="ECO:0000313" key="8">
    <source>
        <dbReference type="EMBL" id="KAK8546468.1"/>
    </source>
</evidence>
<feature type="domain" description="Disease resistance N-terminal" evidence="6">
    <location>
        <begin position="11"/>
        <end position="94"/>
    </location>
</feature>
<feature type="domain" description="NB-ARC" evidence="5">
    <location>
        <begin position="182"/>
        <end position="273"/>
    </location>
</feature>
<evidence type="ECO:0000256" key="4">
    <source>
        <dbReference type="ARBA" id="ARBA00022840"/>
    </source>
</evidence>
<dbReference type="CDD" id="cd14798">
    <property type="entry name" value="RX-CC_like"/>
    <property type="match status" value="1"/>
</dbReference>
<keyword evidence="9" id="KW-1185">Reference proteome</keyword>
<dbReference type="Gene3D" id="3.40.50.300">
    <property type="entry name" value="P-loop containing nucleotide triphosphate hydrolases"/>
    <property type="match status" value="1"/>
</dbReference>
<dbReference type="Pfam" id="PF00931">
    <property type="entry name" value="NB-ARC"/>
    <property type="match status" value="1"/>
</dbReference>
<dbReference type="Pfam" id="PF18052">
    <property type="entry name" value="Rx_N"/>
    <property type="match status" value="1"/>
</dbReference>
<evidence type="ECO:0000259" key="7">
    <source>
        <dbReference type="Pfam" id="PF23598"/>
    </source>
</evidence>
<dbReference type="SUPFAM" id="SSF52540">
    <property type="entry name" value="P-loop containing nucleoside triphosphate hydrolases"/>
    <property type="match status" value="1"/>
</dbReference>
<keyword evidence="2" id="KW-0547">Nucleotide-binding</keyword>
<evidence type="ECO:0000259" key="5">
    <source>
        <dbReference type="Pfam" id="PF00931"/>
    </source>
</evidence>
<proteinExistence type="predicted"/>
<evidence type="ECO:0000256" key="1">
    <source>
        <dbReference type="ARBA" id="ARBA00022737"/>
    </source>
</evidence>
<comment type="caution">
    <text evidence="8">The sequence shown here is derived from an EMBL/GenBank/DDBJ whole genome shotgun (WGS) entry which is preliminary data.</text>
</comment>
<dbReference type="PANTHER" id="PTHR36766:SF67">
    <property type="entry name" value="DISEASE RESISTANCE PROTEIN RGA3"/>
    <property type="match status" value="1"/>
</dbReference>
<sequence length="563" mass="65429">MAEVFLLNIAERVLEKIAYLSIEEARLALNVETDLSELKEIVSSIKAVLLDAEQKQHQNEKLRLCMWKLRDIFYDAEDVIDDFKCEALRKQDDNHPDNEKVRFSASCCLPISFSLKMGHKIKEINQRLNKLATEWNSFDLGQGYHIRPVFYRETHSFVHSSDVIGRDVDKENIIGERCDDSSLEAMQTCLRNLLNDEKFLLVLDDVWNENRVKWTELRDLLTSMGGLSQSRIIVTTRSMKVASIMSSTLPYELKGLPLEHCSTLFAKWAFSDELIDKNVRHLSFGDEKLLKVPQLKKLKNVRTVIIHGVLEESLINLCVSKYKYLRVLRLCDSHSTALPYSIGILKHLRDLDLTNCRRIKKLPSSFYWLQSLQTLRMRGVPLLQLPDNLESLIELRYLEITIKAPHLKEIRSGCWPSLQYLAFHDCDNLERLFEGIQHLTSLRGLVLDNCPNLVTLPRSLKFLTKLEDLCVSWCNKINLEMEPEEEDRNLQLSLKTFLLSDSDELTDLPRLLLERSSSTLQQIKISNCSNFVVLPPWLQHLVVQNCQLYRREWTRSPNTRYVV</sequence>
<dbReference type="InterPro" id="IPR041118">
    <property type="entry name" value="Rx_N"/>
</dbReference>
<evidence type="ECO:0000256" key="3">
    <source>
        <dbReference type="ARBA" id="ARBA00022821"/>
    </source>
</evidence>
<dbReference type="Gene3D" id="3.80.10.10">
    <property type="entry name" value="Ribonuclease Inhibitor"/>
    <property type="match status" value="1"/>
</dbReference>
<name>A0ABR2DVV3_9ROSI</name>
<organism evidence="8 9">
    <name type="scientific">Hibiscus sabdariffa</name>
    <name type="common">roselle</name>
    <dbReference type="NCBI Taxonomy" id="183260"/>
    <lineage>
        <taxon>Eukaryota</taxon>
        <taxon>Viridiplantae</taxon>
        <taxon>Streptophyta</taxon>
        <taxon>Embryophyta</taxon>
        <taxon>Tracheophyta</taxon>
        <taxon>Spermatophyta</taxon>
        <taxon>Magnoliopsida</taxon>
        <taxon>eudicotyledons</taxon>
        <taxon>Gunneridae</taxon>
        <taxon>Pentapetalae</taxon>
        <taxon>rosids</taxon>
        <taxon>malvids</taxon>
        <taxon>Malvales</taxon>
        <taxon>Malvaceae</taxon>
        <taxon>Malvoideae</taxon>
        <taxon>Hibiscus</taxon>
    </lineage>
</organism>
<dbReference type="InterPro" id="IPR032675">
    <property type="entry name" value="LRR_dom_sf"/>
</dbReference>
<dbReference type="PRINTS" id="PR00364">
    <property type="entry name" value="DISEASERSIST"/>
</dbReference>
<dbReference type="InterPro" id="IPR002182">
    <property type="entry name" value="NB-ARC"/>
</dbReference>
<keyword evidence="4" id="KW-0067">ATP-binding</keyword>
<dbReference type="InterPro" id="IPR027417">
    <property type="entry name" value="P-loop_NTPase"/>
</dbReference>
<dbReference type="Proteomes" id="UP001472677">
    <property type="component" value="Unassembled WGS sequence"/>
</dbReference>
<dbReference type="Gene3D" id="1.20.5.4130">
    <property type="match status" value="1"/>
</dbReference>
<gene>
    <name evidence="8" type="ORF">V6N12_027252</name>
</gene>
<keyword evidence="1" id="KW-0677">Repeat</keyword>
<dbReference type="InterPro" id="IPR055414">
    <property type="entry name" value="LRR_R13L4/SHOC2-like"/>
</dbReference>
<dbReference type="InterPro" id="IPR038005">
    <property type="entry name" value="RX-like_CC"/>
</dbReference>
<dbReference type="SUPFAM" id="SSF52058">
    <property type="entry name" value="L domain-like"/>
    <property type="match status" value="1"/>
</dbReference>
<dbReference type="PANTHER" id="PTHR36766">
    <property type="entry name" value="PLANT BROAD-SPECTRUM MILDEW RESISTANCE PROTEIN RPW8"/>
    <property type="match status" value="1"/>
</dbReference>
<dbReference type="EMBL" id="JBBPBM010000023">
    <property type="protein sequence ID" value="KAK8546468.1"/>
    <property type="molecule type" value="Genomic_DNA"/>
</dbReference>
<reference evidence="8 9" key="1">
    <citation type="journal article" date="2024" name="G3 (Bethesda)">
        <title>Genome assembly of Hibiscus sabdariffa L. provides insights into metabolisms of medicinal natural products.</title>
        <authorList>
            <person name="Kim T."/>
        </authorList>
    </citation>
    <scope>NUCLEOTIDE SEQUENCE [LARGE SCALE GENOMIC DNA]</scope>
    <source>
        <strain evidence="8">TK-2024</strain>
        <tissue evidence="8">Old leaves</tissue>
    </source>
</reference>
<evidence type="ECO:0000313" key="9">
    <source>
        <dbReference type="Proteomes" id="UP001472677"/>
    </source>
</evidence>
<dbReference type="Pfam" id="PF23598">
    <property type="entry name" value="LRR_14"/>
    <property type="match status" value="1"/>
</dbReference>
<feature type="domain" description="Disease resistance R13L4/SHOC-2-like LRR" evidence="7">
    <location>
        <begin position="301"/>
        <end position="525"/>
    </location>
</feature>
<evidence type="ECO:0000259" key="6">
    <source>
        <dbReference type="Pfam" id="PF18052"/>
    </source>
</evidence>